<dbReference type="PROSITE" id="PS50968">
    <property type="entry name" value="BIOTINYL_LIPOYL"/>
    <property type="match status" value="1"/>
</dbReference>
<dbReference type="InterPro" id="IPR000089">
    <property type="entry name" value="Biotin_lipoyl"/>
</dbReference>
<keyword evidence="13" id="KW-1185">Reference proteome</keyword>
<dbReference type="Gene3D" id="3.30.470.20">
    <property type="entry name" value="ATP-grasp fold, B domain"/>
    <property type="match status" value="1"/>
</dbReference>
<evidence type="ECO:0000256" key="5">
    <source>
        <dbReference type="ARBA" id="ARBA00022840"/>
    </source>
</evidence>
<evidence type="ECO:0000313" key="13">
    <source>
        <dbReference type="Proteomes" id="UP000774570"/>
    </source>
</evidence>
<dbReference type="Gene3D" id="2.40.50.100">
    <property type="match status" value="1"/>
</dbReference>
<feature type="region of interest" description="Disordered" evidence="8">
    <location>
        <begin position="494"/>
        <end position="516"/>
    </location>
</feature>
<dbReference type="InterPro" id="IPR001882">
    <property type="entry name" value="Biotin_BS"/>
</dbReference>
<dbReference type="InterPro" id="IPR016185">
    <property type="entry name" value="PreATP-grasp_dom_sf"/>
</dbReference>
<evidence type="ECO:0000256" key="2">
    <source>
        <dbReference type="ARBA" id="ARBA00013263"/>
    </source>
</evidence>
<feature type="domain" description="ATP-grasp" evidence="10">
    <location>
        <begin position="119"/>
        <end position="316"/>
    </location>
</feature>
<evidence type="ECO:0000259" key="9">
    <source>
        <dbReference type="PROSITE" id="PS50968"/>
    </source>
</evidence>
<evidence type="ECO:0000259" key="10">
    <source>
        <dbReference type="PROSITE" id="PS50975"/>
    </source>
</evidence>
<dbReference type="SMART" id="SM00878">
    <property type="entry name" value="Biotin_carb_C"/>
    <property type="match status" value="1"/>
</dbReference>
<evidence type="ECO:0000256" key="1">
    <source>
        <dbReference type="ARBA" id="ARBA00001953"/>
    </source>
</evidence>
<dbReference type="InterPro" id="IPR050856">
    <property type="entry name" value="Biotin_carboxylase_complex"/>
</dbReference>
<dbReference type="InterPro" id="IPR013815">
    <property type="entry name" value="ATP_grasp_subdomain_1"/>
</dbReference>
<dbReference type="EC" id="6.3.4.14" evidence="2"/>
<dbReference type="InterPro" id="IPR005481">
    <property type="entry name" value="BC-like_N"/>
</dbReference>
<keyword evidence="3" id="KW-0436">Ligase</keyword>
<dbReference type="InterPro" id="IPR011054">
    <property type="entry name" value="Rudment_hybrid_motif"/>
</dbReference>
<dbReference type="Pfam" id="PF00364">
    <property type="entry name" value="Biotin_lipoyl"/>
    <property type="match status" value="1"/>
</dbReference>
<dbReference type="Proteomes" id="UP000774570">
    <property type="component" value="Unassembled WGS sequence"/>
</dbReference>
<evidence type="ECO:0000256" key="7">
    <source>
        <dbReference type="PROSITE-ProRule" id="PRU00409"/>
    </source>
</evidence>
<dbReference type="InterPro" id="IPR005482">
    <property type="entry name" value="Biotin_COase_C"/>
</dbReference>
<proteinExistence type="predicted"/>
<dbReference type="Pfam" id="PF02786">
    <property type="entry name" value="CPSase_L_D2"/>
    <property type="match status" value="1"/>
</dbReference>
<keyword evidence="6" id="KW-0092">Biotin</keyword>
<sequence>MRKVLIANRGEIAVRIARACRDAGLASVAVYAEPDLDALHVRVADEAYSLEGRSAAESYLDIGKILKVAAEAGADAVHPGYGFLAENADFAQAVIDAGLTWIGPPPAAITALGDKVQARHIAQKVGAPLVAGTKDPVSGADEVVAFAEEHGLPIAIKAAFGGGGRGLKVARELGEVAELYESAVREAVAAFGRGECFVERYLDKPRHVETQCIADRHGNVVVVSTRDCSLQRRHQKLVEEAPAPYLDERQLDLLYTSSKAILKEAGYVGAGTCEFLVGQDGTISFLEVNTRLQVEHPVTEEVAGVDLVREMFRVAEGEELGYGDPELRGHSIEFRFNAEDAGRGFLPAVGTLTAWEPPSGPGVRLDSGYVAGQTVPQEFDSLIAKLVVTGATRRQAVERARRALDEFVVDGMPTVLPFHRAVLDDPAFVPASDDEPFTVHTRWIETEFDNTIEPYGGAVAEQDEAGERERVTVEVGGKRIEVVLPAGLGASAAAAPGKAAPAKRRSGKKGGAAASGDALVSPMQGTIVKLVAEDGATVAAGDTIVVLEAMKMEQPLTAHKAGTVTGLAAGVGQTVSSGAVICEIKDA</sequence>
<gene>
    <name evidence="12" type="ORF">K1Y72_20220</name>
</gene>
<accession>A0ABS7FWS5</accession>
<keyword evidence="4 7" id="KW-0547">Nucleotide-binding</keyword>
<dbReference type="SUPFAM" id="SSF51230">
    <property type="entry name" value="Single hybrid motif"/>
    <property type="match status" value="1"/>
</dbReference>
<dbReference type="Pfam" id="PF00289">
    <property type="entry name" value="Biotin_carb_N"/>
    <property type="match status" value="1"/>
</dbReference>
<dbReference type="Pfam" id="PF02785">
    <property type="entry name" value="Biotin_carb_C"/>
    <property type="match status" value="1"/>
</dbReference>
<name>A0ABS7FWS5_9ACTN</name>
<dbReference type="PANTHER" id="PTHR18866">
    <property type="entry name" value="CARBOXYLASE:PYRUVATE/ACETYL-COA/PROPIONYL-COA CARBOXYLASE"/>
    <property type="match status" value="1"/>
</dbReference>
<dbReference type="PROSITE" id="PS00867">
    <property type="entry name" value="CPSASE_2"/>
    <property type="match status" value="1"/>
</dbReference>
<keyword evidence="5 7" id="KW-0067">ATP-binding</keyword>
<dbReference type="Gene3D" id="3.40.50.20">
    <property type="match status" value="1"/>
</dbReference>
<dbReference type="PANTHER" id="PTHR18866:SF33">
    <property type="entry name" value="METHYLCROTONOYL-COA CARBOXYLASE SUBUNIT ALPHA, MITOCHONDRIAL-RELATED"/>
    <property type="match status" value="1"/>
</dbReference>
<evidence type="ECO:0000313" key="12">
    <source>
        <dbReference type="EMBL" id="MBW8484721.1"/>
    </source>
</evidence>
<dbReference type="PROSITE" id="PS50979">
    <property type="entry name" value="BC"/>
    <property type="match status" value="1"/>
</dbReference>
<feature type="domain" description="Biotin carboxylation" evidence="11">
    <location>
        <begin position="1"/>
        <end position="443"/>
    </location>
</feature>
<comment type="cofactor">
    <cofactor evidence="1">
        <name>biotin</name>
        <dbReference type="ChEBI" id="CHEBI:57586"/>
    </cofactor>
</comment>
<dbReference type="RefSeq" id="WP_220167945.1">
    <property type="nucleotide sequence ID" value="NZ_JAIBOA010000012.1"/>
</dbReference>
<dbReference type="InterPro" id="IPR005479">
    <property type="entry name" value="CPAse_ATP-bd"/>
</dbReference>
<evidence type="ECO:0000256" key="8">
    <source>
        <dbReference type="SAM" id="MobiDB-lite"/>
    </source>
</evidence>
<evidence type="ECO:0000256" key="6">
    <source>
        <dbReference type="ARBA" id="ARBA00023267"/>
    </source>
</evidence>
<dbReference type="PROSITE" id="PS50975">
    <property type="entry name" value="ATP_GRASP"/>
    <property type="match status" value="1"/>
</dbReference>
<feature type="domain" description="Lipoyl-binding" evidence="9">
    <location>
        <begin position="509"/>
        <end position="585"/>
    </location>
</feature>
<protein>
    <recommendedName>
        <fullName evidence="2">biotin carboxylase</fullName>
        <ecNumber evidence="2">6.3.4.14</ecNumber>
    </recommendedName>
</protein>
<dbReference type="PROSITE" id="PS00188">
    <property type="entry name" value="BIOTIN"/>
    <property type="match status" value="1"/>
</dbReference>
<dbReference type="InterPro" id="IPR011053">
    <property type="entry name" value="Single_hybrid_motif"/>
</dbReference>
<dbReference type="SUPFAM" id="SSF52440">
    <property type="entry name" value="PreATP-grasp domain"/>
    <property type="match status" value="1"/>
</dbReference>
<dbReference type="SUPFAM" id="SSF56059">
    <property type="entry name" value="Glutathione synthetase ATP-binding domain-like"/>
    <property type="match status" value="1"/>
</dbReference>
<comment type="caution">
    <text evidence="12">The sequence shown here is derived from an EMBL/GenBank/DDBJ whole genome shotgun (WGS) entry which is preliminary data.</text>
</comment>
<dbReference type="CDD" id="cd06850">
    <property type="entry name" value="biotinyl_domain"/>
    <property type="match status" value="1"/>
</dbReference>
<evidence type="ECO:0000259" key="11">
    <source>
        <dbReference type="PROSITE" id="PS50979"/>
    </source>
</evidence>
<reference evidence="12 13" key="1">
    <citation type="submission" date="2021-07" db="EMBL/GenBank/DDBJ databases">
        <title>Actinomadura sp. PM05-2 isolated from lichen.</title>
        <authorList>
            <person name="Somphong A."/>
            <person name="Phongsopitanun W."/>
            <person name="Tanasupawat S."/>
            <person name="Peongsungnone V."/>
        </authorList>
    </citation>
    <scope>NUCLEOTIDE SEQUENCE [LARGE SCALE GENOMIC DNA]</scope>
    <source>
        <strain evidence="12 13">PM05-2</strain>
    </source>
</reference>
<evidence type="ECO:0000256" key="4">
    <source>
        <dbReference type="ARBA" id="ARBA00022741"/>
    </source>
</evidence>
<dbReference type="Gene3D" id="3.30.1490.20">
    <property type="entry name" value="ATP-grasp fold, A domain"/>
    <property type="match status" value="1"/>
</dbReference>
<dbReference type="InterPro" id="IPR011764">
    <property type="entry name" value="Biotin_carboxylation_dom"/>
</dbReference>
<evidence type="ECO:0000256" key="3">
    <source>
        <dbReference type="ARBA" id="ARBA00022598"/>
    </source>
</evidence>
<dbReference type="EMBL" id="JAIBOA010000012">
    <property type="protein sequence ID" value="MBW8484721.1"/>
    <property type="molecule type" value="Genomic_DNA"/>
</dbReference>
<dbReference type="SUPFAM" id="SSF51246">
    <property type="entry name" value="Rudiment single hybrid motif"/>
    <property type="match status" value="1"/>
</dbReference>
<dbReference type="InterPro" id="IPR011761">
    <property type="entry name" value="ATP-grasp"/>
</dbReference>
<organism evidence="12 13">
    <name type="scientific">Actinomadura parmotrematis</name>
    <dbReference type="NCBI Taxonomy" id="2864039"/>
    <lineage>
        <taxon>Bacteria</taxon>
        <taxon>Bacillati</taxon>
        <taxon>Actinomycetota</taxon>
        <taxon>Actinomycetes</taxon>
        <taxon>Streptosporangiales</taxon>
        <taxon>Thermomonosporaceae</taxon>
        <taxon>Actinomadura</taxon>
    </lineage>
</organism>